<gene>
    <name evidence="1" type="ORF">FD14_GL001747</name>
</gene>
<dbReference type="Proteomes" id="UP000051442">
    <property type="component" value="Unassembled WGS sequence"/>
</dbReference>
<comment type="caution">
    <text evidence="1">The sequence shown here is derived from an EMBL/GenBank/DDBJ whole genome shotgun (WGS) entry which is preliminary data.</text>
</comment>
<sequence length="52" mass="5523">MKFGFVGALIMGDIVGTTGRTMTIASISASVEWQRNDVRSAIRSSELSQCSG</sequence>
<dbReference type="PATRIC" id="fig|1423804.4.peg.1890"/>
<organism evidence="1 2">
    <name type="scientific">Secundilactobacillus similis DSM 23365 = JCM 2765</name>
    <dbReference type="NCBI Taxonomy" id="1423804"/>
    <lineage>
        <taxon>Bacteria</taxon>
        <taxon>Bacillati</taxon>
        <taxon>Bacillota</taxon>
        <taxon>Bacilli</taxon>
        <taxon>Lactobacillales</taxon>
        <taxon>Lactobacillaceae</taxon>
        <taxon>Secundilactobacillus</taxon>
    </lineage>
</organism>
<accession>A0A0R2F1I8</accession>
<reference evidence="1 2" key="1">
    <citation type="journal article" date="2015" name="Genome Announc.">
        <title>Expanding the biotechnology potential of lactobacilli through comparative genomics of 213 strains and associated genera.</title>
        <authorList>
            <person name="Sun Z."/>
            <person name="Harris H.M."/>
            <person name="McCann A."/>
            <person name="Guo C."/>
            <person name="Argimon S."/>
            <person name="Zhang W."/>
            <person name="Yang X."/>
            <person name="Jeffery I.B."/>
            <person name="Cooney J.C."/>
            <person name="Kagawa T.F."/>
            <person name="Liu W."/>
            <person name="Song Y."/>
            <person name="Salvetti E."/>
            <person name="Wrobel A."/>
            <person name="Rasinkangas P."/>
            <person name="Parkhill J."/>
            <person name="Rea M.C."/>
            <person name="O'Sullivan O."/>
            <person name="Ritari J."/>
            <person name="Douillard F.P."/>
            <person name="Paul Ross R."/>
            <person name="Yang R."/>
            <person name="Briner A.E."/>
            <person name="Felis G.E."/>
            <person name="de Vos W.M."/>
            <person name="Barrangou R."/>
            <person name="Klaenhammer T.R."/>
            <person name="Caufield P.W."/>
            <person name="Cui Y."/>
            <person name="Zhang H."/>
            <person name="O'Toole P.W."/>
        </authorList>
    </citation>
    <scope>NUCLEOTIDE SEQUENCE [LARGE SCALE GENOMIC DNA]</scope>
    <source>
        <strain evidence="1 2">DSM 23365</strain>
    </source>
</reference>
<dbReference type="STRING" id="1423804.FD14_GL001747"/>
<evidence type="ECO:0000313" key="2">
    <source>
        <dbReference type="Proteomes" id="UP000051442"/>
    </source>
</evidence>
<protein>
    <submittedName>
        <fullName evidence="1">Uncharacterized protein</fullName>
    </submittedName>
</protein>
<proteinExistence type="predicted"/>
<keyword evidence="2" id="KW-1185">Reference proteome</keyword>
<name>A0A0R2F1I8_9LACO</name>
<evidence type="ECO:0000313" key="1">
    <source>
        <dbReference type="EMBL" id="KRN19335.1"/>
    </source>
</evidence>
<dbReference type="AlphaFoldDB" id="A0A0R2F1I8"/>
<dbReference type="EMBL" id="AYZM01000138">
    <property type="protein sequence ID" value="KRN19335.1"/>
    <property type="molecule type" value="Genomic_DNA"/>
</dbReference>